<name>A0A9D1IQ15_9FIRM</name>
<dbReference type="InterPro" id="IPR002123">
    <property type="entry name" value="Plipid/glycerol_acylTrfase"/>
</dbReference>
<dbReference type="EMBL" id="DVMX01000082">
    <property type="protein sequence ID" value="HIU41735.1"/>
    <property type="molecule type" value="Genomic_DNA"/>
</dbReference>
<evidence type="ECO:0000313" key="5">
    <source>
        <dbReference type="Proteomes" id="UP000824082"/>
    </source>
</evidence>
<dbReference type="PANTHER" id="PTHR10434:SF11">
    <property type="entry name" value="1-ACYL-SN-GLYCEROL-3-PHOSPHATE ACYLTRANSFERASE"/>
    <property type="match status" value="1"/>
</dbReference>
<proteinExistence type="predicted"/>
<protein>
    <submittedName>
        <fullName evidence="4">1-acyl-sn-glycerol-3-phosphate acyltransferase</fullName>
    </submittedName>
</protein>
<dbReference type="GO" id="GO:0003841">
    <property type="term" value="F:1-acylglycerol-3-phosphate O-acyltransferase activity"/>
    <property type="evidence" value="ECO:0007669"/>
    <property type="project" value="TreeGrafter"/>
</dbReference>
<keyword evidence="1" id="KW-0808">Transferase</keyword>
<evidence type="ECO:0000256" key="1">
    <source>
        <dbReference type="ARBA" id="ARBA00022679"/>
    </source>
</evidence>
<comment type="caution">
    <text evidence="4">The sequence shown here is derived from an EMBL/GenBank/DDBJ whole genome shotgun (WGS) entry which is preliminary data.</text>
</comment>
<evidence type="ECO:0000256" key="2">
    <source>
        <dbReference type="ARBA" id="ARBA00023315"/>
    </source>
</evidence>
<dbReference type="SMART" id="SM00563">
    <property type="entry name" value="PlsC"/>
    <property type="match status" value="1"/>
</dbReference>
<evidence type="ECO:0000259" key="3">
    <source>
        <dbReference type="SMART" id="SM00563"/>
    </source>
</evidence>
<dbReference type="SUPFAM" id="SSF69593">
    <property type="entry name" value="Glycerol-3-phosphate (1)-acyltransferase"/>
    <property type="match status" value="1"/>
</dbReference>
<dbReference type="Proteomes" id="UP000824082">
    <property type="component" value="Unassembled WGS sequence"/>
</dbReference>
<accession>A0A9D1IQ15</accession>
<dbReference type="Pfam" id="PF01553">
    <property type="entry name" value="Acyltransferase"/>
    <property type="match status" value="1"/>
</dbReference>
<feature type="domain" description="Phospholipid/glycerol acyltransferase" evidence="3">
    <location>
        <begin position="37"/>
        <end position="149"/>
    </location>
</feature>
<dbReference type="CDD" id="cd07989">
    <property type="entry name" value="LPLAT_AGPAT-like"/>
    <property type="match status" value="1"/>
</dbReference>
<keyword evidence="2 4" id="KW-0012">Acyltransferase</keyword>
<reference evidence="4" key="1">
    <citation type="submission" date="2020-10" db="EMBL/GenBank/DDBJ databases">
        <authorList>
            <person name="Gilroy R."/>
        </authorList>
    </citation>
    <scope>NUCLEOTIDE SEQUENCE</scope>
    <source>
        <strain evidence="4">4509</strain>
    </source>
</reference>
<organism evidence="4 5">
    <name type="scientific">Candidatus Egerieicola faecale</name>
    <dbReference type="NCBI Taxonomy" id="2840774"/>
    <lineage>
        <taxon>Bacteria</taxon>
        <taxon>Bacillati</taxon>
        <taxon>Bacillota</taxon>
        <taxon>Clostridia</taxon>
        <taxon>Eubacteriales</taxon>
        <taxon>Oscillospiraceae</taxon>
        <taxon>Oscillospiraceae incertae sedis</taxon>
        <taxon>Candidatus Egerieicola</taxon>
    </lineage>
</organism>
<reference evidence="4" key="2">
    <citation type="journal article" date="2021" name="PeerJ">
        <title>Extensive microbial diversity within the chicken gut microbiome revealed by metagenomics and culture.</title>
        <authorList>
            <person name="Gilroy R."/>
            <person name="Ravi A."/>
            <person name="Getino M."/>
            <person name="Pursley I."/>
            <person name="Horton D.L."/>
            <person name="Alikhan N.F."/>
            <person name="Baker D."/>
            <person name="Gharbi K."/>
            <person name="Hall N."/>
            <person name="Watson M."/>
            <person name="Adriaenssens E.M."/>
            <person name="Foster-Nyarko E."/>
            <person name="Jarju S."/>
            <person name="Secka A."/>
            <person name="Antonio M."/>
            <person name="Oren A."/>
            <person name="Chaudhuri R.R."/>
            <person name="La Ragione R."/>
            <person name="Hildebrand F."/>
            <person name="Pallen M.J."/>
        </authorList>
    </citation>
    <scope>NUCLEOTIDE SEQUENCE</scope>
    <source>
        <strain evidence="4">4509</strain>
    </source>
</reference>
<dbReference type="GO" id="GO:0006654">
    <property type="term" value="P:phosphatidic acid biosynthetic process"/>
    <property type="evidence" value="ECO:0007669"/>
    <property type="project" value="TreeGrafter"/>
</dbReference>
<evidence type="ECO:0000313" key="4">
    <source>
        <dbReference type="EMBL" id="HIU41735.1"/>
    </source>
</evidence>
<gene>
    <name evidence="4" type="ORF">IAD19_04200</name>
</gene>
<sequence length="206" mass="23284">MSLRFYRFAKVVCNVVCKLWFKLEYYGMENLPKDRGYILVGNHQSYWDPVMMGLKLDTTLTFMANEKLFHKPVLAPVIRGLGAFPVNLKKPDMTAIRTAKKVVKDGKVLALFPEGTRSHDGKLLKFKGGVIYIASVTGEDVVPVCITYQNGGKFRSRILIRYGEVIPNREILEGKKKDTESMRQAAAKLQAVVQRLQDENLAVMGK</sequence>
<dbReference type="AlphaFoldDB" id="A0A9D1IQ15"/>
<dbReference type="PANTHER" id="PTHR10434">
    <property type="entry name" value="1-ACYL-SN-GLYCEROL-3-PHOSPHATE ACYLTRANSFERASE"/>
    <property type="match status" value="1"/>
</dbReference>